<dbReference type="Proteomes" id="UP001056120">
    <property type="component" value="Linkage Group LG23"/>
</dbReference>
<gene>
    <name evidence="1" type="ORF">L1987_69019</name>
</gene>
<evidence type="ECO:0000313" key="2">
    <source>
        <dbReference type="Proteomes" id="UP001056120"/>
    </source>
</evidence>
<comment type="caution">
    <text evidence="1">The sequence shown here is derived from an EMBL/GenBank/DDBJ whole genome shotgun (WGS) entry which is preliminary data.</text>
</comment>
<organism evidence="1 2">
    <name type="scientific">Smallanthus sonchifolius</name>
    <dbReference type="NCBI Taxonomy" id="185202"/>
    <lineage>
        <taxon>Eukaryota</taxon>
        <taxon>Viridiplantae</taxon>
        <taxon>Streptophyta</taxon>
        <taxon>Embryophyta</taxon>
        <taxon>Tracheophyta</taxon>
        <taxon>Spermatophyta</taxon>
        <taxon>Magnoliopsida</taxon>
        <taxon>eudicotyledons</taxon>
        <taxon>Gunneridae</taxon>
        <taxon>Pentapetalae</taxon>
        <taxon>asterids</taxon>
        <taxon>campanulids</taxon>
        <taxon>Asterales</taxon>
        <taxon>Asteraceae</taxon>
        <taxon>Asteroideae</taxon>
        <taxon>Heliantheae alliance</taxon>
        <taxon>Millerieae</taxon>
        <taxon>Smallanthus</taxon>
    </lineage>
</organism>
<protein>
    <submittedName>
        <fullName evidence="1">Uncharacterized protein</fullName>
    </submittedName>
</protein>
<keyword evidence="2" id="KW-1185">Reference proteome</keyword>
<reference evidence="2" key="1">
    <citation type="journal article" date="2022" name="Mol. Ecol. Resour.">
        <title>The genomes of chicory, endive, great burdock and yacon provide insights into Asteraceae palaeo-polyploidization history and plant inulin production.</title>
        <authorList>
            <person name="Fan W."/>
            <person name="Wang S."/>
            <person name="Wang H."/>
            <person name="Wang A."/>
            <person name="Jiang F."/>
            <person name="Liu H."/>
            <person name="Zhao H."/>
            <person name="Xu D."/>
            <person name="Zhang Y."/>
        </authorList>
    </citation>
    <scope>NUCLEOTIDE SEQUENCE [LARGE SCALE GENOMIC DNA]</scope>
    <source>
        <strain evidence="2">cv. Yunnan</strain>
    </source>
</reference>
<dbReference type="EMBL" id="CM042040">
    <property type="protein sequence ID" value="KAI3717417.1"/>
    <property type="molecule type" value="Genomic_DNA"/>
</dbReference>
<sequence>MEVECMKACTRKLAIWYTPNFKPIITHDELDRIMSTLGFLPLPPVPAAATIWKEYSFSAAGAFLAESPSPAPRPRLPYPRIDGLHVDTYRLFLESLDFYLRMNNISDLFHIRGMPLHHAYDRRHKWSRMIGDDLVYVYRERTMDLLTIDKNADDDQNPKPVLHIVPWKNIMDKDQYISLVLAIHDKVETTWVKFILVFHDCDCNVYRRDLWWFNFSHMKWQMKPLVEALAPEFVFYLENYF</sequence>
<name>A0ACB9B5R0_9ASTR</name>
<reference evidence="1 2" key="2">
    <citation type="journal article" date="2022" name="Mol. Ecol. Resour.">
        <title>The genomes of chicory, endive, great burdock and yacon provide insights into Asteraceae paleo-polyploidization history and plant inulin production.</title>
        <authorList>
            <person name="Fan W."/>
            <person name="Wang S."/>
            <person name="Wang H."/>
            <person name="Wang A."/>
            <person name="Jiang F."/>
            <person name="Liu H."/>
            <person name="Zhao H."/>
            <person name="Xu D."/>
            <person name="Zhang Y."/>
        </authorList>
    </citation>
    <scope>NUCLEOTIDE SEQUENCE [LARGE SCALE GENOMIC DNA]</scope>
    <source>
        <strain evidence="2">cv. Yunnan</strain>
        <tissue evidence="1">Leaves</tissue>
    </source>
</reference>
<proteinExistence type="predicted"/>
<evidence type="ECO:0000313" key="1">
    <source>
        <dbReference type="EMBL" id="KAI3717417.1"/>
    </source>
</evidence>
<accession>A0ACB9B5R0</accession>